<evidence type="ECO:0000313" key="1">
    <source>
        <dbReference type="EMBL" id="CAB4609075.1"/>
    </source>
</evidence>
<dbReference type="EMBL" id="CAFAZW010000026">
    <property type="protein sequence ID" value="CAB4844480.1"/>
    <property type="molecule type" value="Genomic_DNA"/>
</dbReference>
<dbReference type="EMBL" id="CAEZUM010000120">
    <property type="protein sequence ID" value="CAB4609075.1"/>
    <property type="molecule type" value="Genomic_DNA"/>
</dbReference>
<dbReference type="EMBL" id="CAFBOO010000009">
    <property type="protein sequence ID" value="CAB4990224.1"/>
    <property type="molecule type" value="Genomic_DNA"/>
</dbReference>
<name>A0A6J6NAF8_9ZZZZ</name>
<dbReference type="EMBL" id="CAFBNM010000019">
    <property type="protein sequence ID" value="CAB4962300.1"/>
    <property type="molecule type" value="Genomic_DNA"/>
</dbReference>
<dbReference type="EMBL" id="CAFBPO010000024">
    <property type="protein sequence ID" value="CAB5028893.1"/>
    <property type="molecule type" value="Genomic_DNA"/>
</dbReference>
<evidence type="ECO:0000313" key="9">
    <source>
        <dbReference type="EMBL" id="CAB5028893.1"/>
    </source>
</evidence>
<protein>
    <submittedName>
        <fullName evidence="2">Unannotated protein</fullName>
    </submittedName>
</protein>
<evidence type="ECO:0000313" key="10">
    <source>
        <dbReference type="EMBL" id="CAB5076023.1"/>
    </source>
</evidence>
<proteinExistence type="predicted"/>
<dbReference type="EMBL" id="CAEZZH010000020">
    <property type="protein sequence ID" value="CAB4762837.1"/>
    <property type="molecule type" value="Genomic_DNA"/>
</dbReference>
<evidence type="ECO:0000313" key="6">
    <source>
        <dbReference type="EMBL" id="CAB4844480.1"/>
    </source>
</evidence>
<evidence type="ECO:0000313" key="5">
    <source>
        <dbReference type="EMBL" id="CAB4811234.1"/>
    </source>
</evidence>
<evidence type="ECO:0000313" key="8">
    <source>
        <dbReference type="EMBL" id="CAB4990224.1"/>
    </source>
</evidence>
<evidence type="ECO:0000313" key="4">
    <source>
        <dbReference type="EMBL" id="CAB4762837.1"/>
    </source>
</evidence>
<evidence type="ECO:0000313" key="3">
    <source>
        <dbReference type="EMBL" id="CAB4738325.1"/>
    </source>
</evidence>
<reference evidence="2" key="1">
    <citation type="submission" date="2020-05" db="EMBL/GenBank/DDBJ databases">
        <authorList>
            <person name="Chiriac C."/>
            <person name="Salcher M."/>
            <person name="Ghai R."/>
            <person name="Kavagutti S V."/>
        </authorList>
    </citation>
    <scope>NUCLEOTIDE SEQUENCE</scope>
</reference>
<dbReference type="EMBL" id="CAEZYT010000046">
    <property type="protein sequence ID" value="CAB4738325.1"/>
    <property type="molecule type" value="Genomic_DNA"/>
</dbReference>
<evidence type="ECO:0000313" key="2">
    <source>
        <dbReference type="EMBL" id="CAB4682058.1"/>
    </source>
</evidence>
<dbReference type="EMBL" id="CAFAAN010000016">
    <property type="protein sequence ID" value="CAB4811234.1"/>
    <property type="molecule type" value="Genomic_DNA"/>
</dbReference>
<dbReference type="AlphaFoldDB" id="A0A6J6NAF8"/>
<sequence length="538" mass="59305">MTRTVRFVALVLPLVLLAGNSYAAVKPGSVCKKSGQTTTVSGKKYTCIKLGKKLVWDKGSVVSKPTKAEPSTAVQPETIATKSAEPMVVKVDYSKTFSTDQGYFTDFSGPCQEDKSLDSELTEIQKYYIDFQNCAGQVRINRYELGKNLPSSKYDSKSVFSDREPCKLVTPAGVRVNMGFTTSEPERNQNDALRKFPSPNAVIQLIPIYSIDSAQPKNSPAKDYGVYMKLLKDWFDYSADFPSSVEVRIPSQYIKMNNNLSDYQIRHHTRHDAPNHIRFNRDLVAAVDPVIDFKGVNIVIVVPPAGSGANILAQASIGSLNTAEGFVALGSTQQAHLASNPSEEFLSGLGHPFWWIHELFHAGVGFDDHYGDTLQNINTEYGMGWLTMMTPWGGDLTTWEKWRLGFMKDSQVQCLSKGGSSTHWIAPSTVQTDESKSIIIRVSATKAIVVETLRPAGLYYKLPKQSQGALVYEVDITETRHGLGMKLSLPIGRTVTSNPFFMASYPLKQGESTVSNGYKITIVESGTFGDVVKVEKVS</sequence>
<dbReference type="EMBL" id="CAEZXC010000086">
    <property type="protein sequence ID" value="CAB4682058.1"/>
    <property type="molecule type" value="Genomic_DNA"/>
</dbReference>
<organism evidence="2">
    <name type="scientific">freshwater metagenome</name>
    <dbReference type="NCBI Taxonomy" id="449393"/>
    <lineage>
        <taxon>unclassified sequences</taxon>
        <taxon>metagenomes</taxon>
        <taxon>ecological metagenomes</taxon>
    </lineage>
</organism>
<accession>A0A6J6NAF8</accession>
<evidence type="ECO:0000313" key="7">
    <source>
        <dbReference type="EMBL" id="CAB4962300.1"/>
    </source>
</evidence>
<gene>
    <name evidence="1" type="ORF">UFOPK1824_01233</name>
    <name evidence="2" type="ORF">UFOPK2340_01180</name>
    <name evidence="3" type="ORF">UFOPK2772_00834</name>
    <name evidence="4" type="ORF">UFOPK2850_01274</name>
    <name evidence="5" type="ORF">UFOPK3027_01344</name>
    <name evidence="6" type="ORF">UFOPK3256_01313</name>
    <name evidence="7" type="ORF">UFOPK3827_01333</name>
    <name evidence="8" type="ORF">UFOPK3982_01103</name>
    <name evidence="9" type="ORF">UFOPK4120_01391</name>
    <name evidence="10" type="ORF">UFOPK4404_01387</name>
</gene>
<dbReference type="EMBL" id="CAFBQY010000019">
    <property type="protein sequence ID" value="CAB5076023.1"/>
    <property type="molecule type" value="Genomic_DNA"/>
</dbReference>